<reference evidence="2" key="1">
    <citation type="journal article" date="2019" name="Int. J. Syst. Evol. Microbiol.">
        <title>The Global Catalogue of Microorganisms (GCM) 10K type strain sequencing project: providing services to taxonomists for standard genome sequencing and annotation.</title>
        <authorList>
            <consortium name="The Broad Institute Genomics Platform"/>
            <consortium name="The Broad Institute Genome Sequencing Center for Infectious Disease"/>
            <person name="Wu L."/>
            <person name="Ma J."/>
        </authorList>
    </citation>
    <scope>NUCLEOTIDE SEQUENCE [LARGE SCALE GENOMIC DNA]</scope>
    <source>
        <strain evidence="2">JCM 17906</strain>
    </source>
</reference>
<sequence>MTEDRGRQGGRRHPYRDIEATTAVYAHAYPGEKAVALSRLGGVFAVPTDAPAPPPAEG</sequence>
<dbReference type="Proteomes" id="UP001501598">
    <property type="component" value="Unassembled WGS sequence"/>
</dbReference>
<proteinExistence type="predicted"/>
<keyword evidence="2" id="KW-1185">Reference proteome</keyword>
<name>A0ABP8RPE9_9PSEU</name>
<dbReference type="EMBL" id="BAABGT010000029">
    <property type="protein sequence ID" value="GAA4544342.1"/>
    <property type="molecule type" value="Genomic_DNA"/>
</dbReference>
<gene>
    <name evidence="1" type="ORF">GCM10023175_22360</name>
</gene>
<evidence type="ECO:0000313" key="2">
    <source>
        <dbReference type="Proteomes" id="UP001501598"/>
    </source>
</evidence>
<dbReference type="RefSeq" id="WP_345416142.1">
    <property type="nucleotide sequence ID" value="NZ_BAABGT010000029.1"/>
</dbReference>
<protein>
    <submittedName>
        <fullName evidence="1">Uncharacterized protein</fullName>
    </submittedName>
</protein>
<comment type="caution">
    <text evidence="1">The sequence shown here is derived from an EMBL/GenBank/DDBJ whole genome shotgun (WGS) entry which is preliminary data.</text>
</comment>
<organism evidence="1 2">
    <name type="scientific">Pseudonocardia xishanensis</name>
    <dbReference type="NCBI Taxonomy" id="630995"/>
    <lineage>
        <taxon>Bacteria</taxon>
        <taxon>Bacillati</taxon>
        <taxon>Actinomycetota</taxon>
        <taxon>Actinomycetes</taxon>
        <taxon>Pseudonocardiales</taxon>
        <taxon>Pseudonocardiaceae</taxon>
        <taxon>Pseudonocardia</taxon>
    </lineage>
</organism>
<evidence type="ECO:0000313" key="1">
    <source>
        <dbReference type="EMBL" id="GAA4544342.1"/>
    </source>
</evidence>
<accession>A0ABP8RPE9</accession>